<feature type="transmembrane region" description="Helical" evidence="6">
    <location>
        <begin position="89"/>
        <end position="116"/>
    </location>
</feature>
<feature type="transmembrane region" description="Helical" evidence="6">
    <location>
        <begin position="45"/>
        <end position="77"/>
    </location>
</feature>
<feature type="transmembrane region" description="Helical" evidence="6">
    <location>
        <begin position="225"/>
        <end position="247"/>
    </location>
</feature>
<evidence type="ECO:0000256" key="5">
    <source>
        <dbReference type="ARBA" id="ARBA00023136"/>
    </source>
</evidence>
<name>A0A1T2L382_9GAMM</name>
<evidence type="ECO:0000256" key="4">
    <source>
        <dbReference type="ARBA" id="ARBA00022989"/>
    </source>
</evidence>
<comment type="caution">
    <text evidence="7">The sequence shown here is derived from an EMBL/GenBank/DDBJ whole genome shotgun (WGS) entry which is preliminary data.</text>
</comment>
<reference evidence="7 8" key="1">
    <citation type="submission" date="2016-11" db="EMBL/GenBank/DDBJ databases">
        <title>Mixed transmission modes and dynamic genome evolution in an obligate animal-bacterial symbiosis.</title>
        <authorList>
            <person name="Russell S.L."/>
            <person name="Corbett-Detig R.B."/>
            <person name="Cavanaugh C.M."/>
        </authorList>
    </citation>
    <scope>NUCLEOTIDE SEQUENCE [LARGE SCALE GENOMIC DNA]</scope>
    <source>
        <strain evidence="7">Sveles-Q1</strain>
    </source>
</reference>
<feature type="transmembrane region" description="Helical" evidence="6">
    <location>
        <begin position="128"/>
        <end position="148"/>
    </location>
</feature>
<comment type="subcellular location">
    <subcellularLocation>
        <location evidence="1">Membrane</location>
        <topology evidence="1">Multi-pass membrane protein</topology>
    </subcellularLocation>
</comment>
<organism evidence="7 8">
    <name type="scientific">Solemya pervernicosa gill symbiont</name>
    <dbReference type="NCBI Taxonomy" id="642797"/>
    <lineage>
        <taxon>Bacteria</taxon>
        <taxon>Pseudomonadati</taxon>
        <taxon>Pseudomonadota</taxon>
        <taxon>Gammaproteobacteria</taxon>
        <taxon>sulfur-oxidizing symbionts</taxon>
    </lineage>
</organism>
<evidence type="ECO:0000256" key="6">
    <source>
        <dbReference type="SAM" id="Phobius"/>
    </source>
</evidence>
<dbReference type="OrthoDB" id="9791807at2"/>
<keyword evidence="5 6" id="KW-0472">Membrane</keyword>
<dbReference type="Proteomes" id="UP000191110">
    <property type="component" value="Unassembled WGS sequence"/>
</dbReference>
<dbReference type="RefSeq" id="WP_078484132.1">
    <property type="nucleotide sequence ID" value="NZ_MPRL01000048.1"/>
</dbReference>
<dbReference type="PANTHER" id="PTHR30028">
    <property type="entry name" value="UPF0014 INNER MEMBRANE PROTEIN YBBM-RELATED"/>
    <property type="match status" value="1"/>
</dbReference>
<keyword evidence="4 6" id="KW-1133">Transmembrane helix</keyword>
<evidence type="ECO:0000256" key="3">
    <source>
        <dbReference type="ARBA" id="ARBA00022692"/>
    </source>
</evidence>
<dbReference type="PANTHER" id="PTHR30028:SF0">
    <property type="entry name" value="PROTEIN ALUMINUM SENSITIVE 3"/>
    <property type="match status" value="1"/>
</dbReference>
<evidence type="ECO:0000256" key="1">
    <source>
        <dbReference type="ARBA" id="ARBA00004141"/>
    </source>
</evidence>
<keyword evidence="8" id="KW-1185">Reference proteome</keyword>
<feature type="transmembrane region" description="Helical" evidence="6">
    <location>
        <begin position="191"/>
        <end position="213"/>
    </location>
</feature>
<evidence type="ECO:0000313" key="8">
    <source>
        <dbReference type="Proteomes" id="UP000191110"/>
    </source>
</evidence>
<protein>
    <submittedName>
        <fullName evidence="7">Iron export ABC transporter permease subunit FetB</fullName>
    </submittedName>
</protein>
<dbReference type="InterPro" id="IPR005226">
    <property type="entry name" value="UPF0014_fam"/>
</dbReference>
<keyword evidence="3 6" id="KW-0812">Transmembrane</keyword>
<dbReference type="AlphaFoldDB" id="A0A1T2L382"/>
<dbReference type="GO" id="GO:0005886">
    <property type="term" value="C:plasma membrane"/>
    <property type="evidence" value="ECO:0007669"/>
    <property type="project" value="TreeGrafter"/>
</dbReference>
<accession>A0A1T2L382</accession>
<dbReference type="Pfam" id="PF03649">
    <property type="entry name" value="UPF0014"/>
    <property type="match status" value="1"/>
</dbReference>
<sequence length="268" mass="29371">MNIISLTPFDLALAALLVLLLAFISSKMALDIAPRLLIAALRTTLQLALIGVVLKALFANVNLLWIALIASAMLIMAGREVGARQHRRFVGWWGYGVGTLSMFISSFSVTLLALTVIIGNDPWYQPQYAIPLLGMLLGNTMNGISLGMDRLTTDAWRQRAVIESRLMLGESWCDAIATIRRDALRVGMIPMINAMAAAGVVSLPGMMTGQILAGAPPMEAVKYQILIMFLITAGTGFGTLTAVWLGARRLFDDRHRLRLERLTHKEEH</sequence>
<dbReference type="EMBL" id="MPRL01000048">
    <property type="protein sequence ID" value="OOZ39567.1"/>
    <property type="molecule type" value="Genomic_DNA"/>
</dbReference>
<proteinExistence type="inferred from homology"/>
<evidence type="ECO:0000313" key="7">
    <source>
        <dbReference type="EMBL" id="OOZ39567.1"/>
    </source>
</evidence>
<evidence type="ECO:0000256" key="2">
    <source>
        <dbReference type="ARBA" id="ARBA00005268"/>
    </source>
</evidence>
<comment type="similarity">
    <text evidence="2">Belongs to the UPF0014 family.</text>
</comment>
<gene>
    <name evidence="7" type="ORF">BOW53_11005</name>
</gene>